<feature type="compositionally biased region" description="Pro residues" evidence="1">
    <location>
        <begin position="82"/>
        <end position="147"/>
    </location>
</feature>
<dbReference type="Proteomes" id="UP001515480">
    <property type="component" value="Unassembled WGS sequence"/>
</dbReference>
<keyword evidence="2" id="KW-0472">Membrane</keyword>
<comment type="caution">
    <text evidence="3">The sequence shown here is derived from an EMBL/GenBank/DDBJ whole genome shotgun (WGS) entry which is preliminary data.</text>
</comment>
<organism evidence="3 4">
    <name type="scientific">Prymnesium parvum</name>
    <name type="common">Toxic golden alga</name>
    <dbReference type="NCBI Taxonomy" id="97485"/>
    <lineage>
        <taxon>Eukaryota</taxon>
        <taxon>Haptista</taxon>
        <taxon>Haptophyta</taxon>
        <taxon>Prymnesiophyceae</taxon>
        <taxon>Prymnesiales</taxon>
        <taxon>Prymnesiaceae</taxon>
        <taxon>Prymnesium</taxon>
    </lineage>
</organism>
<keyword evidence="2" id="KW-0812">Transmembrane</keyword>
<evidence type="ECO:0000256" key="1">
    <source>
        <dbReference type="SAM" id="MobiDB-lite"/>
    </source>
</evidence>
<dbReference type="AlphaFoldDB" id="A0AB34J2H0"/>
<sequence length="432" mass="46858">MARGGKLSIHASRVRCHKGAALDASSDSDDDHADKNRPVRRLFFLLMCFAAPLSTALGFTLFVSSTRLRAWAAAAAAAIADAPPPPSAPPSPSPPRLPFPPPPRSPPSPPPPFLPPPPLPPPPHPPPNPPPPSPPPPPPPPRPPPPHKLSDAVCHDWMADRRHRFRTMWSHTGWEVLYPSMPPCFGADAASVHAFFEQLERGDGCDANWFEGALGKGGTPEFSAPAPALLGFDETIASFCLGHAADEPPPRGWERAHPAWCVGAGFNILAIFSGTYNLCTNLKWQVCAAQGRLPGQEGDAVIKFARAPADMPISEGPHPFGKCSGFKPKGCDFGYGTDDIYFLELCLYSFLCENHERLFELDVGEPFRCELSSERFDALKEIFLQGVADDNEAYRPDGKTRCRSWCNPFTCDNGDCIGCPKELHGCPRGRSP</sequence>
<keyword evidence="4" id="KW-1185">Reference proteome</keyword>
<evidence type="ECO:0000313" key="4">
    <source>
        <dbReference type="Proteomes" id="UP001515480"/>
    </source>
</evidence>
<accession>A0AB34J2H0</accession>
<feature type="transmembrane region" description="Helical" evidence="2">
    <location>
        <begin position="42"/>
        <end position="63"/>
    </location>
</feature>
<protein>
    <recommendedName>
        <fullName evidence="5">ADP-ribosyl cyclase/cyclic ADP-ribose hydrolase</fullName>
    </recommendedName>
</protein>
<proteinExistence type="predicted"/>
<gene>
    <name evidence="3" type="ORF">AB1Y20_006348</name>
</gene>
<evidence type="ECO:0000256" key="2">
    <source>
        <dbReference type="SAM" id="Phobius"/>
    </source>
</evidence>
<evidence type="ECO:0000313" key="3">
    <source>
        <dbReference type="EMBL" id="KAL1511554.1"/>
    </source>
</evidence>
<evidence type="ECO:0008006" key="5">
    <source>
        <dbReference type="Google" id="ProtNLM"/>
    </source>
</evidence>
<name>A0AB34J2H0_PRYPA</name>
<keyword evidence="2" id="KW-1133">Transmembrane helix</keyword>
<reference evidence="3 4" key="1">
    <citation type="journal article" date="2024" name="Science">
        <title>Giant polyketide synthase enzymes in the biosynthesis of giant marine polyether toxins.</title>
        <authorList>
            <person name="Fallon T.R."/>
            <person name="Shende V.V."/>
            <person name="Wierzbicki I.H."/>
            <person name="Pendleton A.L."/>
            <person name="Watervoot N.F."/>
            <person name="Auber R.P."/>
            <person name="Gonzalez D.J."/>
            <person name="Wisecaver J.H."/>
            <person name="Moore B.S."/>
        </authorList>
    </citation>
    <scope>NUCLEOTIDE SEQUENCE [LARGE SCALE GENOMIC DNA]</scope>
    <source>
        <strain evidence="3 4">12B1</strain>
    </source>
</reference>
<dbReference type="EMBL" id="JBGBPQ010000014">
    <property type="protein sequence ID" value="KAL1511554.1"/>
    <property type="molecule type" value="Genomic_DNA"/>
</dbReference>
<dbReference type="PRINTS" id="PR01217">
    <property type="entry name" value="PRICHEXTENSN"/>
</dbReference>
<feature type="region of interest" description="Disordered" evidence="1">
    <location>
        <begin position="80"/>
        <end position="151"/>
    </location>
</feature>